<protein>
    <submittedName>
        <fullName evidence="1">Uncharacterized protein</fullName>
    </submittedName>
</protein>
<accession>A0AAV7TYF3</accession>
<comment type="caution">
    <text evidence="1">The sequence shown here is derived from an EMBL/GenBank/DDBJ whole genome shotgun (WGS) entry which is preliminary data.</text>
</comment>
<dbReference type="Proteomes" id="UP001066276">
    <property type="component" value="Chromosome 3_2"/>
</dbReference>
<sequence length="126" mass="14275">MSSSLARPEYTAPVVMVNSRSDTAMERILQEISAVGRRLETMDSKITDLLADSKSIRVDIASFQAMVTDLGHHLHSIENQMASLPDNEPELQYLQHKRTDLEDWSRQDPLRVFVGLDPQINSIKLL</sequence>
<evidence type="ECO:0000313" key="1">
    <source>
        <dbReference type="EMBL" id="KAJ1181456.1"/>
    </source>
</evidence>
<name>A0AAV7TYF3_PLEWA</name>
<proteinExistence type="predicted"/>
<reference evidence="1" key="1">
    <citation type="journal article" date="2022" name="bioRxiv">
        <title>Sequencing and chromosome-scale assembly of the giantPleurodeles waltlgenome.</title>
        <authorList>
            <person name="Brown T."/>
            <person name="Elewa A."/>
            <person name="Iarovenko S."/>
            <person name="Subramanian E."/>
            <person name="Araus A.J."/>
            <person name="Petzold A."/>
            <person name="Susuki M."/>
            <person name="Suzuki K.-i.T."/>
            <person name="Hayashi T."/>
            <person name="Toyoda A."/>
            <person name="Oliveira C."/>
            <person name="Osipova E."/>
            <person name="Leigh N.D."/>
            <person name="Simon A."/>
            <person name="Yun M.H."/>
        </authorList>
    </citation>
    <scope>NUCLEOTIDE SEQUENCE</scope>
    <source>
        <strain evidence="1">20211129_DDA</strain>
        <tissue evidence="1">Liver</tissue>
    </source>
</reference>
<gene>
    <name evidence="1" type="ORF">NDU88_006663</name>
</gene>
<dbReference type="Gene3D" id="1.20.5.340">
    <property type="match status" value="1"/>
</dbReference>
<keyword evidence="2" id="KW-1185">Reference proteome</keyword>
<organism evidence="1 2">
    <name type="scientific">Pleurodeles waltl</name>
    <name type="common">Iberian ribbed newt</name>
    <dbReference type="NCBI Taxonomy" id="8319"/>
    <lineage>
        <taxon>Eukaryota</taxon>
        <taxon>Metazoa</taxon>
        <taxon>Chordata</taxon>
        <taxon>Craniata</taxon>
        <taxon>Vertebrata</taxon>
        <taxon>Euteleostomi</taxon>
        <taxon>Amphibia</taxon>
        <taxon>Batrachia</taxon>
        <taxon>Caudata</taxon>
        <taxon>Salamandroidea</taxon>
        <taxon>Salamandridae</taxon>
        <taxon>Pleurodelinae</taxon>
        <taxon>Pleurodeles</taxon>
    </lineage>
</organism>
<evidence type="ECO:0000313" key="2">
    <source>
        <dbReference type="Proteomes" id="UP001066276"/>
    </source>
</evidence>
<dbReference type="AlphaFoldDB" id="A0AAV7TYF3"/>
<dbReference type="EMBL" id="JANPWB010000006">
    <property type="protein sequence ID" value="KAJ1181456.1"/>
    <property type="molecule type" value="Genomic_DNA"/>
</dbReference>